<feature type="compositionally biased region" description="Low complexity" evidence="1">
    <location>
        <begin position="81"/>
        <end position="94"/>
    </location>
</feature>
<accession>N1JBA1</accession>
<evidence type="ECO:0000313" key="3">
    <source>
        <dbReference type="Proteomes" id="UP000015441"/>
    </source>
</evidence>
<feature type="region of interest" description="Disordered" evidence="1">
    <location>
        <begin position="68"/>
        <end position="116"/>
    </location>
</feature>
<protein>
    <submittedName>
        <fullName evidence="2">EKA-like protein</fullName>
    </submittedName>
</protein>
<keyword evidence="3" id="KW-1185">Reference proteome</keyword>
<feature type="compositionally biased region" description="Low complexity" evidence="1">
    <location>
        <begin position="104"/>
        <end position="115"/>
    </location>
</feature>
<dbReference type="AlphaFoldDB" id="N1JBA1"/>
<evidence type="ECO:0000256" key="1">
    <source>
        <dbReference type="SAM" id="MobiDB-lite"/>
    </source>
</evidence>
<comment type="caution">
    <text evidence="2">The sequence shown here is derived from an EMBL/GenBank/DDBJ whole genome shotgun (WGS) entry which is preliminary data.</text>
</comment>
<dbReference type="EMBL" id="CAUH01003079">
    <property type="protein sequence ID" value="CCU76839.1"/>
    <property type="molecule type" value="Genomic_DNA"/>
</dbReference>
<organism evidence="2 3">
    <name type="scientific">Blumeria graminis f. sp. hordei (strain DH14)</name>
    <name type="common">Barley powdery mildew</name>
    <name type="synonym">Oidium monilioides f. sp. hordei</name>
    <dbReference type="NCBI Taxonomy" id="546991"/>
    <lineage>
        <taxon>Eukaryota</taxon>
        <taxon>Fungi</taxon>
        <taxon>Dikarya</taxon>
        <taxon>Ascomycota</taxon>
        <taxon>Pezizomycotina</taxon>
        <taxon>Leotiomycetes</taxon>
        <taxon>Erysiphales</taxon>
        <taxon>Erysiphaceae</taxon>
        <taxon>Blumeria</taxon>
        <taxon>Blumeria hordei</taxon>
    </lineage>
</organism>
<reference evidence="2 3" key="1">
    <citation type="journal article" date="2010" name="Science">
        <title>Genome expansion and gene loss in powdery mildew fungi reveal tradeoffs in extreme parasitism.</title>
        <authorList>
            <person name="Spanu P.D."/>
            <person name="Abbott J.C."/>
            <person name="Amselem J."/>
            <person name="Burgis T.A."/>
            <person name="Soanes D.M."/>
            <person name="Stueber K."/>
            <person name="Ver Loren van Themaat E."/>
            <person name="Brown J.K.M."/>
            <person name="Butcher S.A."/>
            <person name="Gurr S.J."/>
            <person name="Lebrun M.-H."/>
            <person name="Ridout C.J."/>
            <person name="Schulze-Lefert P."/>
            <person name="Talbot N.J."/>
            <person name="Ahmadinejad N."/>
            <person name="Ametz C."/>
            <person name="Barton G.R."/>
            <person name="Benjdia M."/>
            <person name="Bidzinski P."/>
            <person name="Bindschedler L.V."/>
            <person name="Both M."/>
            <person name="Brewer M.T."/>
            <person name="Cadle-Davidson L."/>
            <person name="Cadle-Davidson M.M."/>
            <person name="Collemare J."/>
            <person name="Cramer R."/>
            <person name="Frenkel O."/>
            <person name="Godfrey D."/>
            <person name="Harriman J."/>
            <person name="Hoede C."/>
            <person name="King B.C."/>
            <person name="Klages S."/>
            <person name="Kleemann J."/>
            <person name="Knoll D."/>
            <person name="Koti P.S."/>
            <person name="Kreplak J."/>
            <person name="Lopez-Ruiz F.J."/>
            <person name="Lu X."/>
            <person name="Maekawa T."/>
            <person name="Mahanil S."/>
            <person name="Micali C."/>
            <person name="Milgroom M.G."/>
            <person name="Montana G."/>
            <person name="Noir S."/>
            <person name="O'Connell R.J."/>
            <person name="Oberhaensli S."/>
            <person name="Parlange F."/>
            <person name="Pedersen C."/>
            <person name="Quesneville H."/>
            <person name="Reinhardt R."/>
            <person name="Rott M."/>
            <person name="Sacristan S."/>
            <person name="Schmidt S.M."/>
            <person name="Schoen M."/>
            <person name="Skamnioti P."/>
            <person name="Sommer H."/>
            <person name="Stephens A."/>
            <person name="Takahara H."/>
            <person name="Thordal-Christensen H."/>
            <person name="Vigouroux M."/>
            <person name="Wessling R."/>
            <person name="Wicker T."/>
            <person name="Panstruga R."/>
        </authorList>
    </citation>
    <scope>NUCLEOTIDE SEQUENCE [LARGE SCALE GENOMIC DNA]</scope>
    <source>
        <strain evidence="2">DH14</strain>
    </source>
</reference>
<dbReference type="InParanoid" id="N1JBA1"/>
<name>N1JBA1_BLUG1</name>
<dbReference type="Proteomes" id="UP000015441">
    <property type="component" value="Unassembled WGS sequence"/>
</dbReference>
<evidence type="ECO:0000313" key="2">
    <source>
        <dbReference type="EMBL" id="CCU76839.1"/>
    </source>
</evidence>
<sequence length="178" mass="19082">MPSVRKKRPNAKLDNTKVRPRALEILPGFVQSPKCAEVSKVSTKGKEKALPAIAEPDTDMIGSVEIVEEFPQPSSVPHRISGSSKSPPTASKPSENAAEKAAPKLKPQPKAATKAECPHELRPIVEAEQRRAAETAANLALCSAAISGVEATLLPLTNGSNRRFFDSMRVCLRAACYD</sequence>
<proteinExistence type="predicted"/>
<dbReference type="HOGENOM" id="CLU_018153_8_3_1"/>
<gene>
    <name evidence="2" type="ORF">BGHDH14_bgh04044</name>
</gene>